<dbReference type="PRINTS" id="PR00019">
    <property type="entry name" value="LEURICHRPT"/>
</dbReference>
<proteinExistence type="inferred from homology"/>
<keyword evidence="6 14" id="KW-0964">Secreted</keyword>
<feature type="domain" description="NEL" evidence="16">
    <location>
        <begin position="1148"/>
        <end position="1440"/>
    </location>
</feature>
<keyword evidence="7" id="KW-0433">Leucine-rich repeat</keyword>
<dbReference type="Pfam" id="PF14496">
    <property type="entry name" value="NEL"/>
    <property type="match status" value="1"/>
</dbReference>
<evidence type="ECO:0000256" key="4">
    <source>
        <dbReference type="ARBA" id="ARBA00009868"/>
    </source>
</evidence>
<dbReference type="SUPFAM" id="SSF52058">
    <property type="entry name" value="L domain-like"/>
    <property type="match status" value="1"/>
</dbReference>
<dbReference type="InterPro" id="IPR032675">
    <property type="entry name" value="LRR_dom_sf"/>
</dbReference>
<evidence type="ECO:0000256" key="1">
    <source>
        <dbReference type="ARBA" id="ARBA00000900"/>
    </source>
</evidence>
<dbReference type="SMART" id="SM00369">
    <property type="entry name" value="LRR_TYP"/>
    <property type="match status" value="2"/>
</dbReference>
<comment type="PTM">
    <text evidence="14">Ubiquitinated in the presence of host E1 ubiquitin-activating enzyme, E2 ubiquitin-conjugating enzyme and ubiquitin.</text>
</comment>
<evidence type="ECO:0000313" key="18">
    <source>
        <dbReference type="Proteomes" id="UP001216329"/>
    </source>
</evidence>
<comment type="catalytic activity">
    <reaction evidence="1">
        <text>S-ubiquitinyl-[E2 ubiquitin-conjugating enzyme]-L-cysteine + [acceptor protein]-L-lysine = [E2 ubiquitin-conjugating enzyme]-L-cysteine + N(6)-ubiquitinyl-[acceptor protein]-L-lysine.</text>
        <dbReference type="EC" id="2.3.2.27"/>
    </reaction>
</comment>
<dbReference type="PROSITE" id="PS52053">
    <property type="entry name" value="NEL"/>
    <property type="match status" value="1"/>
</dbReference>
<evidence type="ECO:0000256" key="9">
    <source>
        <dbReference type="ARBA" id="ARBA00022737"/>
    </source>
</evidence>
<keyword evidence="13 14" id="KW-1035">Host cytoplasm</keyword>
<evidence type="ECO:0000256" key="2">
    <source>
        <dbReference type="ARBA" id="ARBA00004192"/>
    </source>
</evidence>
<dbReference type="Gene3D" id="1.20.58.360">
    <property type="entry name" value="Shigella T3SS effector IpaH defines"/>
    <property type="match status" value="1"/>
</dbReference>
<dbReference type="Proteomes" id="UP001216329">
    <property type="component" value="Chromosome"/>
</dbReference>
<dbReference type="EMBL" id="CP119325">
    <property type="protein sequence ID" value="WEK32116.1"/>
    <property type="molecule type" value="Genomic_DNA"/>
</dbReference>
<evidence type="ECO:0000259" key="16">
    <source>
        <dbReference type="PROSITE" id="PS52053"/>
    </source>
</evidence>
<dbReference type="Pfam" id="PF20178">
    <property type="entry name" value="ToxA_N"/>
    <property type="match status" value="1"/>
</dbReference>
<dbReference type="PROSITE" id="PS51450">
    <property type="entry name" value="LRR"/>
    <property type="match status" value="2"/>
</dbReference>
<feature type="active site" description="Glycyl thioester intermediate" evidence="14">
    <location>
        <position position="1235"/>
    </location>
</feature>
<evidence type="ECO:0000256" key="13">
    <source>
        <dbReference type="ARBA" id="ARBA00023200"/>
    </source>
</evidence>
<evidence type="ECO:0000256" key="12">
    <source>
        <dbReference type="ARBA" id="ARBA00023026"/>
    </source>
</evidence>
<protein>
    <recommendedName>
        <fullName evidence="5">RING-type E3 ubiquitin transferase</fullName>
        <ecNumber evidence="5">2.3.2.27</ecNumber>
    </recommendedName>
</protein>
<dbReference type="InterPro" id="IPR029487">
    <property type="entry name" value="NEL_dom"/>
</dbReference>
<evidence type="ECO:0000256" key="8">
    <source>
        <dbReference type="ARBA" id="ARBA00022679"/>
    </source>
</evidence>
<feature type="coiled-coil region" evidence="15">
    <location>
        <begin position="1088"/>
        <end position="1115"/>
    </location>
</feature>
<evidence type="ECO:0000313" key="17">
    <source>
        <dbReference type="EMBL" id="WEK32116.1"/>
    </source>
</evidence>
<dbReference type="InterPro" id="IPR046673">
    <property type="entry name" value="ToxA_N"/>
</dbReference>
<dbReference type="GO" id="GO:0005576">
    <property type="term" value="C:extracellular region"/>
    <property type="evidence" value="ECO:0007669"/>
    <property type="project" value="UniProtKB-SubCell"/>
</dbReference>
<keyword evidence="12" id="KW-0843">Virulence</keyword>
<name>A0AAJ5WKB0_9PSED</name>
<evidence type="ECO:0000256" key="3">
    <source>
        <dbReference type="ARBA" id="ARBA00004613"/>
    </source>
</evidence>
<comment type="similarity">
    <text evidence="4 14">Belongs to the LRR-containing bacterial E3 ligase family.</text>
</comment>
<keyword evidence="11 14" id="KW-0832">Ubl conjugation</keyword>
<comment type="subcellular location">
    <subcellularLocation>
        <location evidence="2">Host cytoplasm</location>
    </subcellularLocation>
    <subcellularLocation>
        <location evidence="3">Secreted</location>
    </subcellularLocation>
</comment>
<reference evidence="17" key="1">
    <citation type="submission" date="2023-03" db="EMBL/GenBank/DDBJ databases">
        <title>Andean soil-derived lignocellulolytic bacterial consortium as a source of novel taxa and putative plastic-active enzymes.</title>
        <authorList>
            <person name="Diaz-Garcia L."/>
            <person name="Chuvochina M."/>
            <person name="Feuerriegel G."/>
            <person name="Bunk B."/>
            <person name="Sproer C."/>
            <person name="Streit W.R."/>
            <person name="Rodriguez L.M."/>
            <person name="Overmann J."/>
            <person name="Jimenez D.J."/>
        </authorList>
    </citation>
    <scope>NUCLEOTIDE SEQUENCE</scope>
    <source>
        <strain evidence="17">MAG 876</strain>
    </source>
</reference>
<keyword evidence="9" id="KW-0677">Repeat</keyword>
<organism evidence="17 18">
    <name type="scientific">Candidatus Pseudomonas phytovorans</name>
    <dbReference type="NCBI Taxonomy" id="3121377"/>
    <lineage>
        <taxon>Bacteria</taxon>
        <taxon>Pseudomonadati</taxon>
        <taxon>Pseudomonadota</taxon>
        <taxon>Gammaproteobacteria</taxon>
        <taxon>Pseudomonadales</taxon>
        <taxon>Pseudomonadaceae</taxon>
        <taxon>Pseudomonas</taxon>
    </lineage>
</organism>
<dbReference type="InterPro" id="IPR003591">
    <property type="entry name" value="Leu-rich_rpt_typical-subtyp"/>
</dbReference>
<accession>A0AAJ5WKB0</accession>
<evidence type="ECO:0000256" key="10">
    <source>
        <dbReference type="ARBA" id="ARBA00022786"/>
    </source>
</evidence>
<dbReference type="PANTHER" id="PTHR47114:SF2">
    <property type="entry name" value="OLIGODENDROCYTE-MYELIN GLYCOPROTEIN"/>
    <property type="match status" value="1"/>
</dbReference>
<dbReference type="PANTHER" id="PTHR47114">
    <property type="match status" value="1"/>
</dbReference>
<keyword evidence="10 14" id="KW-0833">Ubl conjugation pathway</keyword>
<evidence type="ECO:0000256" key="5">
    <source>
        <dbReference type="ARBA" id="ARBA00012483"/>
    </source>
</evidence>
<dbReference type="GO" id="GO:0016567">
    <property type="term" value="P:protein ubiquitination"/>
    <property type="evidence" value="ECO:0007669"/>
    <property type="project" value="InterPro"/>
</dbReference>
<evidence type="ECO:0000256" key="7">
    <source>
        <dbReference type="ARBA" id="ARBA00022614"/>
    </source>
</evidence>
<evidence type="ECO:0000256" key="6">
    <source>
        <dbReference type="ARBA" id="ARBA00022525"/>
    </source>
</evidence>
<evidence type="ECO:0000256" key="11">
    <source>
        <dbReference type="ARBA" id="ARBA00022843"/>
    </source>
</evidence>
<dbReference type="InterPro" id="IPR001611">
    <property type="entry name" value="Leu-rich_rpt"/>
</dbReference>
<keyword evidence="8 14" id="KW-0808">Transferase</keyword>
<dbReference type="InterPro" id="IPR051071">
    <property type="entry name" value="LRR-bact_E3_ubiq_ligases"/>
</dbReference>
<evidence type="ECO:0000256" key="14">
    <source>
        <dbReference type="PROSITE-ProRule" id="PRU01398"/>
    </source>
</evidence>
<dbReference type="EC" id="2.3.2.27" evidence="5"/>
<dbReference type="GO" id="GO:0030430">
    <property type="term" value="C:host cell cytoplasm"/>
    <property type="evidence" value="ECO:0007669"/>
    <property type="project" value="UniProtKB-SubCell"/>
</dbReference>
<dbReference type="Pfam" id="PF13855">
    <property type="entry name" value="LRR_8"/>
    <property type="match status" value="1"/>
</dbReference>
<evidence type="ECO:0000256" key="15">
    <source>
        <dbReference type="SAM" id="Coils"/>
    </source>
</evidence>
<dbReference type="GO" id="GO:0061630">
    <property type="term" value="F:ubiquitin protein ligase activity"/>
    <property type="evidence" value="ECO:0007669"/>
    <property type="project" value="UniProtKB-EC"/>
</dbReference>
<gene>
    <name evidence="17" type="ORF">P0Y58_07925</name>
</gene>
<dbReference type="Gene3D" id="3.80.10.10">
    <property type="entry name" value="Ribonuclease Inhibitor"/>
    <property type="match status" value="1"/>
</dbReference>
<keyword evidence="15" id="KW-0175">Coiled coil</keyword>
<sequence>MTDAQANPDSVDSLIAQRVPGWLVNHATPDRLRALRRALRRQVNHTRSLERVLGAIPPLDTFVAGLLEDALRRAGIAHPDVRGSKVRISQRVVLPTGSPALPQPMFTRRSKCSLLEAALHNFHRSETRPALHRKGDLVDRHGRGLPLGLEAFAGMCREVDAGRRYQEALKQHLEPPSASGEAQGEAVTRLNTLIQEGFRNNFEVAVRMAVLKRDLDERAYLLTLPIMAEQPVVPALEACVVPRQLYLMGRRIFGVLTLEVRPAPDQPVEAVILWIPGDPQTPVSCHASWAALNRCLGLRFLDPAYRRFFTRFIAERDRINFYRVLAARVHQAPASGVELDVRDAPIAMPIFEYLRKQYVDKRIDDAKVLAVPTGVEDEEDRNARLQGYLELGLNALNLAGFFVPGLGEVMIVANVLQIADEVYEGYQDWRIGDREGAMDHLFNVAENVVVGALITKGSQLGLGALKRVAFVDELVPVQASAGHTRLMAADLPGYHAEPRRGSGGSEWLWHVDERHYRVIDVPKEGASRIQHPGRSSAYQPLIEANGSGGWRHELEAPQRWSGPANLVRRFSARLADLPDATCEYLLEVTGLSEAQLRRLHVESVAAPARLLDALELKQVHDLHPDLGAPAVAQHVAARQTQPNASERLLQRAFPGLSTRATQEVLQQSTGAQLDMMGEQRRIPLAVAERARWILHESRLDKACAGLRLPRCVNADTERLALGLLARLNTWPDSLRVELRETSSNGRVLASAGGDSAGHVRCILRTGSEYRVVEPPVSGSFMQALLATLSDEQKSALGDAIVTPAALGERLAEAASQNRTQAAELCGMVRQGEGLRPPRRLGDGRLGYTLSGGQGSSRRAIAQGIHQIFPALEEGELDAYLLELMSRRVGLWEHYSQLRDQLAALRGSLQQWRRDTGNPLEAMRRRRVATALRRCWRRKITDLAGDYVLVIDGERVGSLPDLPPGVRYDHVRRLVLRDLGLREISSDFLQRFPNLVELDLSGNRLTTVPQGIEQMQQLRRLHLQGNRVVLDDPGELRLTRLDSLQQLDLSHNPLGRAPVLTRLANLREVNLRWVGLSDFPDRVSFRATVDLRNNRIRELRHELRQLRLQIGQMSLHDNPLGEADEALLDEARGVTAGQRGSSAVRHQPLTDELFDTWAGMVTGAERDRQLDIWQDLRQEPQSIGLFRFLADFASADDFERHPGHYRTRIWRIMEACRHHEQLRQRLFLEVSGPRTCEDRMLFLLEQLELGVTVERALEDALPAQREARLLGLARGLYRLDEVDRLAMLHIQRMHAEHLVLVDEIEVRLFYRLRLSRSLGLPVESDDMHYPGFANVTSRDLLQVQDQVLEAENADTLIASLAQRPFWEHHAREAYAQRFEETLQPLQTRLDSLQAQADENVIDEWQYLQRCQALKVDYEQAERALIARLAREAWQRWLPNNL</sequence>